<feature type="transmembrane region" description="Helical" evidence="1">
    <location>
        <begin position="119"/>
        <end position="139"/>
    </location>
</feature>
<feature type="transmembrane region" description="Helical" evidence="1">
    <location>
        <begin position="7"/>
        <end position="29"/>
    </location>
</feature>
<name>A0A3A6PJA5_9BACL</name>
<reference evidence="2 3" key="1">
    <citation type="submission" date="2018-09" db="EMBL/GenBank/DDBJ databases">
        <title>Paenibacillus aracenensis nov. sp. isolated from a cave in southern Spain.</title>
        <authorList>
            <person name="Jurado V."/>
            <person name="Gutierrez-Patricio S."/>
            <person name="Gonzalez-Pimentel J.L."/>
            <person name="Miller A.Z."/>
            <person name="Laiz L."/>
            <person name="Saiz-Jimenez C."/>
        </authorList>
    </citation>
    <scope>NUCLEOTIDE SEQUENCE [LARGE SCALE GENOMIC DNA]</scope>
    <source>
        <strain evidence="2 3">JCM 19203</strain>
    </source>
</reference>
<keyword evidence="1" id="KW-1133">Transmembrane helix</keyword>
<dbReference type="OrthoDB" id="195502at2"/>
<sequence>MFNSKLLYKFVIAAAIGAVLYAVIANYIYDPSATRFLSQKMDLKRTLQPPIWLNVMYVHVAFACVALIAGALNFSNSLLRKFKKFHRMNGYAYLIAILIVDITSGYMAPYSTGGKATSIPFNLLNIAWPVITVIAITKIRKKQPSSHRQWMVRSYVFCFTNAVTHLSLNLLQKGFGLSFTTSYTVSVYVSIIGLWMAAEVINRTVFKSPPLMKERFADSGSHRLGKD</sequence>
<accession>A0A3A6PJA5</accession>
<keyword evidence="1" id="KW-0812">Transmembrane</keyword>
<proteinExistence type="predicted"/>
<dbReference type="RefSeq" id="WP_120109601.1">
    <property type="nucleotide sequence ID" value="NZ_QXQB01000002.1"/>
</dbReference>
<keyword evidence="3" id="KW-1185">Reference proteome</keyword>
<feature type="transmembrane region" description="Helical" evidence="1">
    <location>
        <begin position="151"/>
        <end position="171"/>
    </location>
</feature>
<dbReference type="AlphaFoldDB" id="A0A3A6PJA5"/>
<dbReference type="Proteomes" id="UP000267798">
    <property type="component" value="Unassembled WGS sequence"/>
</dbReference>
<evidence type="ECO:0000313" key="2">
    <source>
        <dbReference type="EMBL" id="RJX39816.1"/>
    </source>
</evidence>
<dbReference type="InterPro" id="IPR018750">
    <property type="entry name" value="DUF2306_membrane"/>
</dbReference>
<evidence type="ECO:0000313" key="3">
    <source>
        <dbReference type="Proteomes" id="UP000267798"/>
    </source>
</evidence>
<evidence type="ECO:0000256" key="1">
    <source>
        <dbReference type="SAM" id="Phobius"/>
    </source>
</evidence>
<protein>
    <submittedName>
        <fullName evidence="2">DUF2306 domain-containing protein</fullName>
    </submittedName>
</protein>
<dbReference type="Pfam" id="PF10067">
    <property type="entry name" value="DUF2306"/>
    <property type="match status" value="1"/>
</dbReference>
<feature type="transmembrane region" description="Helical" evidence="1">
    <location>
        <begin position="90"/>
        <end position="107"/>
    </location>
</feature>
<gene>
    <name evidence="2" type="ORF">D3P09_10490</name>
</gene>
<feature type="transmembrane region" description="Helical" evidence="1">
    <location>
        <begin position="183"/>
        <end position="206"/>
    </location>
</feature>
<dbReference type="EMBL" id="QXQB01000002">
    <property type="protein sequence ID" value="RJX39816.1"/>
    <property type="molecule type" value="Genomic_DNA"/>
</dbReference>
<comment type="caution">
    <text evidence="2">The sequence shown here is derived from an EMBL/GenBank/DDBJ whole genome shotgun (WGS) entry which is preliminary data.</text>
</comment>
<feature type="transmembrane region" description="Helical" evidence="1">
    <location>
        <begin position="49"/>
        <end position="69"/>
    </location>
</feature>
<organism evidence="2 3">
    <name type="scientific">Paenibacillus pinisoli</name>
    <dbReference type="NCBI Taxonomy" id="1276110"/>
    <lineage>
        <taxon>Bacteria</taxon>
        <taxon>Bacillati</taxon>
        <taxon>Bacillota</taxon>
        <taxon>Bacilli</taxon>
        <taxon>Bacillales</taxon>
        <taxon>Paenibacillaceae</taxon>
        <taxon>Paenibacillus</taxon>
    </lineage>
</organism>
<keyword evidence="1" id="KW-0472">Membrane</keyword>